<feature type="compositionally biased region" description="Basic residues" evidence="4">
    <location>
        <begin position="14"/>
        <end position="26"/>
    </location>
</feature>
<keyword evidence="2" id="KW-0238">DNA-binding</keyword>
<dbReference type="GO" id="GO:0003677">
    <property type="term" value="F:DNA binding"/>
    <property type="evidence" value="ECO:0007669"/>
    <property type="project" value="UniProtKB-KW"/>
</dbReference>
<dbReference type="GO" id="GO:0015074">
    <property type="term" value="P:DNA integration"/>
    <property type="evidence" value="ECO:0007669"/>
    <property type="project" value="InterPro"/>
</dbReference>
<dbReference type="PANTHER" id="PTHR30349:SF64">
    <property type="entry name" value="PROPHAGE INTEGRASE INTD-RELATED"/>
    <property type="match status" value="1"/>
</dbReference>
<feature type="domain" description="Tyr recombinase" evidence="5">
    <location>
        <begin position="165"/>
        <end position="352"/>
    </location>
</feature>
<feature type="compositionally biased region" description="Basic and acidic residues" evidence="4">
    <location>
        <begin position="1"/>
        <end position="13"/>
    </location>
</feature>
<dbReference type="InterPro" id="IPR011010">
    <property type="entry name" value="DNA_brk_join_enz"/>
</dbReference>
<evidence type="ECO:0000256" key="2">
    <source>
        <dbReference type="ARBA" id="ARBA00023125"/>
    </source>
</evidence>
<sequence length="371" mass="41874">MAEGVTRRGDSWRARYRHPGTGRQHQRTFDKQVDAVRWRRQQLDALDRGRWVDPEAGKVSFLSYFEAWGRDQLWTDGTRKAMSLAARSTTFADVDLRLIRPSHVETWVKSMTVANATRSRPLAPGTIKTRFVNVRSVFRAAVRDGMIAVDPTLQVRLPRLRRREAAMTIPTPEVVRRVLEASEPRFRAFVGLCAFAGLRLGETAALQVGDVDFLRRQVHVRRQVQRLDGALEIRLPKYNSERTVHVPDALLQMLSEHVALGLAYDWLFAEVEDLPPHQNTVGHRWRTTLRRAGVADVRLHDLRHFYASGLIASGCDVVAVQRALGHTKSTTTLTTYAHLWPTAEDRVRDAAAHLFAEVAGSAEGTVRAGRA</sequence>
<dbReference type="GO" id="GO:0006310">
    <property type="term" value="P:DNA recombination"/>
    <property type="evidence" value="ECO:0007669"/>
    <property type="project" value="UniProtKB-KW"/>
</dbReference>
<dbReference type="Gene3D" id="1.10.150.130">
    <property type="match status" value="1"/>
</dbReference>
<evidence type="ECO:0000256" key="4">
    <source>
        <dbReference type="SAM" id="MobiDB-lite"/>
    </source>
</evidence>
<evidence type="ECO:0000313" key="6">
    <source>
        <dbReference type="EMBL" id="CAA9398844.1"/>
    </source>
</evidence>
<dbReference type="InterPro" id="IPR013762">
    <property type="entry name" value="Integrase-like_cat_sf"/>
</dbReference>
<dbReference type="InterPro" id="IPR010998">
    <property type="entry name" value="Integrase_recombinase_N"/>
</dbReference>
<dbReference type="InterPro" id="IPR050090">
    <property type="entry name" value="Tyrosine_recombinase_XerCD"/>
</dbReference>
<dbReference type="InterPro" id="IPR002104">
    <property type="entry name" value="Integrase_catalytic"/>
</dbReference>
<dbReference type="EMBL" id="CADCUP010000138">
    <property type="protein sequence ID" value="CAA9398844.1"/>
    <property type="molecule type" value="Genomic_DNA"/>
</dbReference>
<dbReference type="PROSITE" id="PS51898">
    <property type="entry name" value="TYR_RECOMBINASE"/>
    <property type="match status" value="1"/>
</dbReference>
<reference evidence="6" key="1">
    <citation type="submission" date="2020-02" db="EMBL/GenBank/DDBJ databases">
        <authorList>
            <person name="Meier V. D."/>
        </authorList>
    </citation>
    <scope>NUCLEOTIDE SEQUENCE</scope>
    <source>
        <strain evidence="6">AVDCRST_MAG06</strain>
    </source>
</reference>
<evidence type="ECO:0000256" key="1">
    <source>
        <dbReference type="ARBA" id="ARBA00008857"/>
    </source>
</evidence>
<evidence type="ECO:0000259" key="5">
    <source>
        <dbReference type="PROSITE" id="PS51898"/>
    </source>
</evidence>
<gene>
    <name evidence="6" type="ORF">AVDCRST_MAG06-2060</name>
</gene>
<dbReference type="Gene3D" id="1.10.443.10">
    <property type="entry name" value="Intergrase catalytic core"/>
    <property type="match status" value="1"/>
</dbReference>
<name>A0A6J4NYE8_9ACTN</name>
<dbReference type="CDD" id="cd01189">
    <property type="entry name" value="INT_ICEBs1_C_like"/>
    <property type="match status" value="1"/>
</dbReference>
<comment type="similarity">
    <text evidence="1">Belongs to the 'phage' integrase family.</text>
</comment>
<organism evidence="6">
    <name type="scientific">uncultured Nocardioides sp</name>
    <dbReference type="NCBI Taxonomy" id="198441"/>
    <lineage>
        <taxon>Bacteria</taxon>
        <taxon>Bacillati</taxon>
        <taxon>Actinomycetota</taxon>
        <taxon>Actinomycetes</taxon>
        <taxon>Propionibacteriales</taxon>
        <taxon>Nocardioidaceae</taxon>
        <taxon>Nocardioides</taxon>
        <taxon>environmental samples</taxon>
    </lineage>
</organism>
<dbReference type="PANTHER" id="PTHR30349">
    <property type="entry name" value="PHAGE INTEGRASE-RELATED"/>
    <property type="match status" value="1"/>
</dbReference>
<feature type="region of interest" description="Disordered" evidence="4">
    <location>
        <begin position="1"/>
        <end position="28"/>
    </location>
</feature>
<dbReference type="RefSeq" id="WP_295659005.1">
    <property type="nucleotide sequence ID" value="NZ_CADCUP010000138.1"/>
</dbReference>
<proteinExistence type="inferred from homology"/>
<accession>A0A6J4NYE8</accession>
<keyword evidence="3" id="KW-0233">DNA recombination</keyword>
<dbReference type="Pfam" id="PF00589">
    <property type="entry name" value="Phage_integrase"/>
    <property type="match status" value="1"/>
</dbReference>
<dbReference type="AlphaFoldDB" id="A0A6J4NYE8"/>
<evidence type="ECO:0000256" key="3">
    <source>
        <dbReference type="ARBA" id="ARBA00023172"/>
    </source>
</evidence>
<protein>
    <submittedName>
        <fullName evidence="6">Phage integrase family protein</fullName>
    </submittedName>
</protein>
<dbReference type="SUPFAM" id="SSF56349">
    <property type="entry name" value="DNA breaking-rejoining enzymes"/>
    <property type="match status" value="1"/>
</dbReference>